<keyword evidence="10" id="KW-0472">Membrane</keyword>
<organism evidence="13 14">
    <name type="scientific">Modicella reniformis</name>
    <dbReference type="NCBI Taxonomy" id="1440133"/>
    <lineage>
        <taxon>Eukaryota</taxon>
        <taxon>Fungi</taxon>
        <taxon>Fungi incertae sedis</taxon>
        <taxon>Mucoromycota</taxon>
        <taxon>Mortierellomycotina</taxon>
        <taxon>Mortierellomycetes</taxon>
        <taxon>Mortierellales</taxon>
        <taxon>Mortierellaceae</taxon>
        <taxon>Modicella</taxon>
    </lineage>
</organism>
<comment type="subcellular location">
    <subcellularLocation>
        <location evidence="1">Mitochondrion outer membrane</location>
        <topology evidence="1">Single-pass membrane protein</topology>
    </subcellularLocation>
</comment>
<sequence length="541" mass="60804">MKTSTIVAVTVGTLAIATVGYAIYFDQKRRNNPDFRRKLKKEKKRAMKQIKEEEKKKITKNAQTVEEALASIKEDEFPSSMEEREKFCMAQLAAGEELFNQGSDGFPRAAICFYKALKVYPAPADLIMVYQKTIPPDVFTLVMNMLSTDVHQKKEKYYTIFPPKEMNVKAAELPEGMTVEGKSVVRRGLVATKDFAAGETIYSETPIVSSLEPSLEGNEFCHYCLKQIAGDESKVDCDTCSKVVFCSATCKKAATTEFHVFLCTKDSENASTPECSLYDYTKETNNKYPDMIAKFLVGMVHEEALNKGEEYNVFDHIERLRFLEVRPSAAEEKEIQLLKDTLGAKIPGIEEFINEERYLTLKGKLLYNAYGVSTSLDADRSIEPSPEQYRSAHDAPVVGAGFYKVTSYMSHSCDSNTKVAFLEHNNNMSIVATKDIKTGEELHISFIDQKNGTLSTEQRRQELFQRYRFKCMCPVCEASDVVNAGEVTSAEVTTGEVTTVEMTEEVTGYKLTTEMTEQVTMHKVTTEEVTTFNVGTDEVAK</sequence>
<dbReference type="EMBL" id="JAAAHW010003198">
    <property type="protein sequence ID" value="KAF9986981.1"/>
    <property type="molecule type" value="Genomic_DNA"/>
</dbReference>
<keyword evidence="4" id="KW-0479">Metal-binding</keyword>
<dbReference type="Gene3D" id="1.10.220.160">
    <property type="match status" value="1"/>
</dbReference>
<keyword evidence="7" id="KW-0862">Zinc</keyword>
<evidence type="ECO:0000256" key="5">
    <source>
        <dbReference type="ARBA" id="ARBA00022771"/>
    </source>
</evidence>
<keyword evidence="8" id="KW-1133">Transmembrane helix</keyword>
<dbReference type="InterPro" id="IPR002056">
    <property type="entry name" value="MAS20"/>
</dbReference>
<gene>
    <name evidence="13" type="ORF">BGZ65_005488</name>
</gene>
<dbReference type="CDD" id="cd20071">
    <property type="entry name" value="SET_SMYD"/>
    <property type="match status" value="1"/>
</dbReference>
<evidence type="ECO:0000256" key="6">
    <source>
        <dbReference type="ARBA" id="ARBA00022787"/>
    </source>
</evidence>
<evidence type="ECO:0000313" key="13">
    <source>
        <dbReference type="EMBL" id="KAF9986981.1"/>
    </source>
</evidence>
<keyword evidence="3" id="KW-0812">Transmembrane</keyword>
<evidence type="ECO:0000256" key="11">
    <source>
        <dbReference type="SAM" id="Coils"/>
    </source>
</evidence>
<evidence type="ECO:0000256" key="3">
    <source>
        <dbReference type="ARBA" id="ARBA00022692"/>
    </source>
</evidence>
<dbReference type="Pfam" id="PF00856">
    <property type="entry name" value="SET"/>
    <property type="match status" value="1"/>
</dbReference>
<dbReference type="SUPFAM" id="SSF82199">
    <property type="entry name" value="SET domain"/>
    <property type="match status" value="1"/>
</dbReference>
<dbReference type="PANTHER" id="PTHR12197:SF251">
    <property type="entry name" value="EG:BACR7C10.4 PROTEIN"/>
    <property type="match status" value="1"/>
</dbReference>
<feature type="coiled-coil region" evidence="11">
    <location>
        <begin position="36"/>
        <end position="75"/>
    </location>
</feature>
<dbReference type="SUPFAM" id="SSF47157">
    <property type="entry name" value="Mitochondrial import receptor subunit Tom20"/>
    <property type="match status" value="1"/>
</dbReference>
<keyword evidence="6" id="KW-1000">Mitochondrion outer membrane</keyword>
<dbReference type="Gene3D" id="1.20.960.10">
    <property type="entry name" value="Mitochondrial outer membrane translocase complex, subunit Tom20 domain"/>
    <property type="match status" value="1"/>
</dbReference>
<evidence type="ECO:0000313" key="14">
    <source>
        <dbReference type="Proteomes" id="UP000749646"/>
    </source>
</evidence>
<keyword evidence="9" id="KW-0496">Mitochondrion</keyword>
<dbReference type="Gene3D" id="2.170.270.10">
    <property type="entry name" value="SET domain"/>
    <property type="match status" value="1"/>
</dbReference>
<evidence type="ECO:0000256" key="4">
    <source>
        <dbReference type="ARBA" id="ARBA00022723"/>
    </source>
</evidence>
<dbReference type="InterPro" id="IPR001214">
    <property type="entry name" value="SET_dom"/>
</dbReference>
<dbReference type="Gene3D" id="6.10.140.2220">
    <property type="match status" value="1"/>
</dbReference>
<evidence type="ECO:0000259" key="12">
    <source>
        <dbReference type="PROSITE" id="PS50280"/>
    </source>
</evidence>
<dbReference type="PROSITE" id="PS01360">
    <property type="entry name" value="ZF_MYND_1"/>
    <property type="match status" value="1"/>
</dbReference>
<dbReference type="OrthoDB" id="2154253at2759"/>
<dbReference type="InterPro" id="IPR023392">
    <property type="entry name" value="Tom20_dom_sf"/>
</dbReference>
<dbReference type="Pfam" id="PF02064">
    <property type="entry name" value="MAS20"/>
    <property type="match status" value="1"/>
</dbReference>
<dbReference type="PROSITE" id="PS50280">
    <property type="entry name" value="SET"/>
    <property type="match status" value="1"/>
</dbReference>
<evidence type="ECO:0000256" key="7">
    <source>
        <dbReference type="ARBA" id="ARBA00022833"/>
    </source>
</evidence>
<dbReference type="GO" id="GO:0005634">
    <property type="term" value="C:nucleus"/>
    <property type="evidence" value="ECO:0007669"/>
    <property type="project" value="TreeGrafter"/>
</dbReference>
<keyword evidence="5" id="KW-0863">Zinc-finger</keyword>
<comment type="similarity">
    <text evidence="2">Belongs to the Tom20 family.</text>
</comment>
<evidence type="ECO:0000256" key="8">
    <source>
        <dbReference type="ARBA" id="ARBA00022989"/>
    </source>
</evidence>
<accession>A0A9P6MBD2</accession>
<protein>
    <recommendedName>
        <fullName evidence="12">SET domain-containing protein</fullName>
    </recommendedName>
</protein>
<dbReference type="GO" id="GO:0005742">
    <property type="term" value="C:mitochondrial outer membrane translocase complex"/>
    <property type="evidence" value="ECO:0007669"/>
    <property type="project" value="InterPro"/>
</dbReference>
<dbReference type="GO" id="GO:0006886">
    <property type="term" value="P:intracellular protein transport"/>
    <property type="evidence" value="ECO:0007669"/>
    <property type="project" value="InterPro"/>
</dbReference>
<dbReference type="AlphaFoldDB" id="A0A9P6MBD2"/>
<evidence type="ECO:0000256" key="1">
    <source>
        <dbReference type="ARBA" id="ARBA00004572"/>
    </source>
</evidence>
<keyword evidence="11" id="KW-0175">Coiled coil</keyword>
<dbReference type="PANTHER" id="PTHR12197">
    <property type="entry name" value="HISTONE-LYSINE N-METHYLTRANSFERASE SMYD"/>
    <property type="match status" value="1"/>
</dbReference>
<dbReference type="Pfam" id="PF01753">
    <property type="entry name" value="zf-MYND"/>
    <property type="match status" value="1"/>
</dbReference>
<evidence type="ECO:0000256" key="2">
    <source>
        <dbReference type="ARBA" id="ARBA00005792"/>
    </source>
</evidence>
<dbReference type="InterPro" id="IPR002893">
    <property type="entry name" value="Znf_MYND"/>
</dbReference>
<dbReference type="InterPro" id="IPR050869">
    <property type="entry name" value="H3K4_H4K5_MeTrfase"/>
</dbReference>
<dbReference type="GO" id="GO:0006605">
    <property type="term" value="P:protein targeting"/>
    <property type="evidence" value="ECO:0007669"/>
    <property type="project" value="InterPro"/>
</dbReference>
<comment type="caution">
    <text evidence="13">The sequence shown here is derived from an EMBL/GenBank/DDBJ whole genome shotgun (WGS) entry which is preliminary data.</text>
</comment>
<evidence type="ECO:0000256" key="9">
    <source>
        <dbReference type="ARBA" id="ARBA00023128"/>
    </source>
</evidence>
<dbReference type="GO" id="GO:0008270">
    <property type="term" value="F:zinc ion binding"/>
    <property type="evidence" value="ECO:0007669"/>
    <property type="project" value="UniProtKB-KW"/>
</dbReference>
<keyword evidence="14" id="KW-1185">Reference proteome</keyword>
<name>A0A9P6MBD2_9FUNG</name>
<evidence type="ECO:0000256" key="10">
    <source>
        <dbReference type="ARBA" id="ARBA00023136"/>
    </source>
</evidence>
<dbReference type="InterPro" id="IPR046341">
    <property type="entry name" value="SET_dom_sf"/>
</dbReference>
<reference evidence="13" key="1">
    <citation type="journal article" date="2020" name="Fungal Divers.">
        <title>Resolving the Mortierellaceae phylogeny through synthesis of multi-gene phylogenetics and phylogenomics.</title>
        <authorList>
            <person name="Vandepol N."/>
            <person name="Liber J."/>
            <person name="Desiro A."/>
            <person name="Na H."/>
            <person name="Kennedy M."/>
            <person name="Barry K."/>
            <person name="Grigoriev I.V."/>
            <person name="Miller A.N."/>
            <person name="O'Donnell K."/>
            <person name="Stajich J.E."/>
            <person name="Bonito G."/>
        </authorList>
    </citation>
    <scope>NUCLEOTIDE SEQUENCE</scope>
    <source>
        <strain evidence="13">MES-2147</strain>
    </source>
</reference>
<dbReference type="SMART" id="SM00317">
    <property type="entry name" value="SET"/>
    <property type="match status" value="1"/>
</dbReference>
<proteinExistence type="inferred from homology"/>
<dbReference type="Proteomes" id="UP000749646">
    <property type="component" value="Unassembled WGS sequence"/>
</dbReference>
<feature type="domain" description="SET" evidence="12">
    <location>
        <begin position="152"/>
        <end position="447"/>
    </location>
</feature>
<dbReference type="PRINTS" id="PR00351">
    <property type="entry name" value="OM20RECEPTOR"/>
</dbReference>